<dbReference type="Proteomes" id="UP000185596">
    <property type="component" value="Unassembled WGS sequence"/>
</dbReference>
<evidence type="ECO:0008006" key="4">
    <source>
        <dbReference type="Google" id="ProtNLM"/>
    </source>
</evidence>
<keyword evidence="1" id="KW-0812">Transmembrane</keyword>
<sequence length="235" mass="24622">MGLAAVAAGTAWAVGGLAAVGAAGAAALRVAPVLLAAVGLLLLVRALTPSRPVLGPLILVGAGLLWLSVQLDLFPLGRAVEIAPLALVAGGILVAMTERRREDPLASIVRRRTSLFLPRRLVVTGPAPQKLIARCLFGDLVLDLEKATFPKEPSGVLADRLTIDLTVLGGWTEVRLPAEWPVRAGRLVLGHPMALVGELSSRVPAIDEVVSSDEPNLVVLNIQGWLGRVVLTRAR</sequence>
<name>A0A1Q8CKQ6_9PSEU</name>
<accession>A0A1Q8CKQ6</accession>
<keyword evidence="3" id="KW-1185">Reference proteome</keyword>
<evidence type="ECO:0000256" key="1">
    <source>
        <dbReference type="SAM" id="Phobius"/>
    </source>
</evidence>
<dbReference type="EMBL" id="MSIE01000047">
    <property type="protein sequence ID" value="OLF14932.1"/>
    <property type="molecule type" value="Genomic_DNA"/>
</dbReference>
<organism evidence="2 3">
    <name type="scientific">Actinophytocola xanthii</name>
    <dbReference type="NCBI Taxonomy" id="1912961"/>
    <lineage>
        <taxon>Bacteria</taxon>
        <taxon>Bacillati</taxon>
        <taxon>Actinomycetota</taxon>
        <taxon>Actinomycetes</taxon>
        <taxon>Pseudonocardiales</taxon>
        <taxon>Pseudonocardiaceae</taxon>
    </lineage>
</organism>
<gene>
    <name evidence="2" type="ORF">BU204_24665</name>
</gene>
<comment type="caution">
    <text evidence="2">The sequence shown here is derived from an EMBL/GenBank/DDBJ whole genome shotgun (WGS) entry which is preliminary data.</text>
</comment>
<feature type="transmembrane region" description="Helical" evidence="1">
    <location>
        <begin position="28"/>
        <end position="46"/>
    </location>
</feature>
<reference evidence="2 3" key="1">
    <citation type="submission" date="2016-12" db="EMBL/GenBank/DDBJ databases">
        <title>The draft genome sequence of Actinophytocola sp. 11-183.</title>
        <authorList>
            <person name="Wang W."/>
            <person name="Yuan L."/>
        </authorList>
    </citation>
    <scope>NUCLEOTIDE SEQUENCE [LARGE SCALE GENOMIC DNA]</scope>
    <source>
        <strain evidence="2 3">11-183</strain>
    </source>
</reference>
<keyword evidence="1" id="KW-1133">Transmembrane helix</keyword>
<feature type="transmembrane region" description="Helical" evidence="1">
    <location>
        <begin position="53"/>
        <end position="69"/>
    </location>
</feature>
<proteinExistence type="predicted"/>
<dbReference type="STRING" id="1912961.BU204_24665"/>
<keyword evidence="1" id="KW-0472">Membrane</keyword>
<feature type="transmembrane region" description="Helical" evidence="1">
    <location>
        <begin position="75"/>
        <end position="95"/>
    </location>
</feature>
<protein>
    <recommendedName>
        <fullName evidence="4">Cell wall-active antibiotics response LiaF-like C-terminal domain-containing protein</fullName>
    </recommendedName>
</protein>
<dbReference type="AlphaFoldDB" id="A0A1Q8CKQ6"/>
<evidence type="ECO:0000313" key="2">
    <source>
        <dbReference type="EMBL" id="OLF14932.1"/>
    </source>
</evidence>
<evidence type="ECO:0000313" key="3">
    <source>
        <dbReference type="Proteomes" id="UP000185596"/>
    </source>
</evidence>